<organism evidence="1 2">
    <name type="scientific">Euplotes crassus</name>
    <dbReference type="NCBI Taxonomy" id="5936"/>
    <lineage>
        <taxon>Eukaryota</taxon>
        <taxon>Sar</taxon>
        <taxon>Alveolata</taxon>
        <taxon>Ciliophora</taxon>
        <taxon>Intramacronucleata</taxon>
        <taxon>Spirotrichea</taxon>
        <taxon>Hypotrichia</taxon>
        <taxon>Euplotida</taxon>
        <taxon>Euplotidae</taxon>
        <taxon>Moneuplotes</taxon>
    </lineage>
</organism>
<proteinExistence type="predicted"/>
<dbReference type="Proteomes" id="UP001295684">
    <property type="component" value="Unassembled WGS sequence"/>
</dbReference>
<dbReference type="AlphaFoldDB" id="A0AAD1ULJ3"/>
<evidence type="ECO:0000313" key="2">
    <source>
        <dbReference type="Proteomes" id="UP001295684"/>
    </source>
</evidence>
<accession>A0AAD1ULJ3</accession>
<protein>
    <submittedName>
        <fullName evidence="1">Uncharacterized protein</fullName>
    </submittedName>
</protein>
<dbReference type="EMBL" id="CAMPGE010012863">
    <property type="protein sequence ID" value="CAI2371618.1"/>
    <property type="molecule type" value="Genomic_DNA"/>
</dbReference>
<comment type="caution">
    <text evidence="1">The sequence shown here is derived from an EMBL/GenBank/DDBJ whole genome shotgun (WGS) entry which is preliminary data.</text>
</comment>
<sequence>MAGLKYSKELIFLKASSPDHSPEDSWSVRKISCSVFCSSGISLKMSKYISSCGGW</sequence>
<reference evidence="1" key="1">
    <citation type="submission" date="2023-07" db="EMBL/GenBank/DDBJ databases">
        <authorList>
            <consortium name="AG Swart"/>
            <person name="Singh M."/>
            <person name="Singh A."/>
            <person name="Seah K."/>
            <person name="Emmerich C."/>
        </authorList>
    </citation>
    <scope>NUCLEOTIDE SEQUENCE</scope>
    <source>
        <strain evidence="1">DP1</strain>
    </source>
</reference>
<name>A0AAD1ULJ3_EUPCR</name>
<evidence type="ECO:0000313" key="1">
    <source>
        <dbReference type="EMBL" id="CAI2371618.1"/>
    </source>
</evidence>
<keyword evidence="2" id="KW-1185">Reference proteome</keyword>
<gene>
    <name evidence="1" type="ORF">ECRASSUSDP1_LOCUS12942</name>
</gene>